<comment type="caution">
    <text evidence="3">The sequence shown here is derived from an EMBL/GenBank/DDBJ whole genome shotgun (WGS) entry which is preliminary data.</text>
</comment>
<reference evidence="3" key="1">
    <citation type="submission" date="2020-05" db="EMBL/GenBank/DDBJ databases">
        <title>Mycena genomes resolve the evolution of fungal bioluminescence.</title>
        <authorList>
            <person name="Tsai I.J."/>
        </authorList>
    </citation>
    <scope>NUCLEOTIDE SEQUENCE</scope>
    <source>
        <strain evidence="3">160909Yilan</strain>
    </source>
</reference>
<keyword evidence="1" id="KW-0813">Transport</keyword>
<gene>
    <name evidence="3" type="ORF">MSAN_02351700</name>
</gene>
<comment type="cofactor">
    <cofactor evidence="1">
        <name>FAD</name>
        <dbReference type="ChEBI" id="CHEBI:57692"/>
    </cofactor>
</comment>
<accession>A0A8H7CEZ6</accession>
<dbReference type="Proteomes" id="UP000623467">
    <property type="component" value="Unassembled WGS sequence"/>
</dbReference>
<comment type="cofactor">
    <cofactor evidence="1">
        <name>[4Fe-4S] cluster</name>
        <dbReference type="ChEBI" id="CHEBI:49883"/>
    </cofactor>
    <text evidence="1">Binds 1 [4Fe-4S] cluster.</text>
</comment>
<feature type="compositionally biased region" description="Polar residues" evidence="2">
    <location>
        <begin position="32"/>
        <end position="41"/>
    </location>
</feature>
<feature type="region of interest" description="Disordered" evidence="2">
    <location>
        <begin position="32"/>
        <end position="55"/>
    </location>
</feature>
<keyword evidence="1" id="KW-0411">Iron-sulfur</keyword>
<dbReference type="GO" id="GO:0004174">
    <property type="term" value="F:electron-transferring-flavoprotein dehydrogenase activity"/>
    <property type="evidence" value="ECO:0007669"/>
    <property type="project" value="UniProtKB-UniRule"/>
</dbReference>
<keyword evidence="1" id="KW-0249">Electron transport</keyword>
<dbReference type="Gene3D" id="3.50.50.60">
    <property type="entry name" value="FAD/NAD(P)-binding domain"/>
    <property type="match status" value="1"/>
</dbReference>
<keyword evidence="1" id="KW-0285">Flavoprotein</keyword>
<keyword evidence="1" id="KW-0479">Metal-binding</keyword>
<dbReference type="GO" id="GO:0051539">
    <property type="term" value="F:4 iron, 4 sulfur cluster binding"/>
    <property type="evidence" value="ECO:0007669"/>
    <property type="project" value="UniProtKB-UniRule"/>
</dbReference>
<evidence type="ECO:0000256" key="2">
    <source>
        <dbReference type="SAM" id="MobiDB-lite"/>
    </source>
</evidence>
<evidence type="ECO:0000256" key="1">
    <source>
        <dbReference type="RuleBase" id="RU366068"/>
    </source>
</evidence>
<dbReference type="PANTHER" id="PTHR10617:SF107">
    <property type="entry name" value="ELECTRON TRANSFER FLAVOPROTEIN-UBIQUINONE OXIDOREDUCTASE, MITOCHONDRIAL"/>
    <property type="match status" value="1"/>
</dbReference>
<comment type="catalytic activity">
    <reaction evidence="1">
        <text>a ubiquinone + reduced [electron-transfer flavoprotein] = a ubiquinol + oxidized [electron-transfer flavoprotein] + H(+)</text>
        <dbReference type="Rhea" id="RHEA:24052"/>
        <dbReference type="Rhea" id="RHEA-COMP:9565"/>
        <dbReference type="Rhea" id="RHEA-COMP:9566"/>
        <dbReference type="Rhea" id="RHEA-COMP:10685"/>
        <dbReference type="Rhea" id="RHEA-COMP:10686"/>
        <dbReference type="ChEBI" id="CHEBI:15378"/>
        <dbReference type="ChEBI" id="CHEBI:16389"/>
        <dbReference type="ChEBI" id="CHEBI:17976"/>
        <dbReference type="ChEBI" id="CHEBI:57692"/>
        <dbReference type="ChEBI" id="CHEBI:58307"/>
        <dbReference type="EC" id="1.5.5.1"/>
    </reaction>
</comment>
<protein>
    <recommendedName>
        <fullName evidence="1">Electron transfer flavoprotein-ubiquinone oxidoreductase</fullName>
        <shortName evidence="1">ETF-QO</shortName>
        <ecNumber evidence="1">1.5.5.1</ecNumber>
    </recommendedName>
</protein>
<proteinExistence type="predicted"/>
<keyword evidence="1" id="KW-0560">Oxidoreductase</keyword>
<dbReference type="PANTHER" id="PTHR10617">
    <property type="entry name" value="ELECTRON TRANSFER FLAVOPROTEIN-UBIQUINONE OXIDOREDUCTASE"/>
    <property type="match status" value="1"/>
</dbReference>
<dbReference type="InterPro" id="IPR036188">
    <property type="entry name" value="FAD/NAD-bd_sf"/>
</dbReference>
<dbReference type="GO" id="GO:0046872">
    <property type="term" value="F:metal ion binding"/>
    <property type="evidence" value="ECO:0007669"/>
    <property type="project" value="UniProtKB-KW"/>
</dbReference>
<evidence type="ECO:0000313" key="3">
    <source>
        <dbReference type="EMBL" id="KAF7335184.1"/>
    </source>
</evidence>
<dbReference type="OrthoDB" id="3053126at2759"/>
<keyword evidence="1 3" id="KW-0830">Ubiquinone</keyword>
<dbReference type="EC" id="1.5.5.1" evidence="1"/>
<dbReference type="InterPro" id="IPR040156">
    <property type="entry name" value="ETF-QO"/>
</dbReference>
<comment type="function">
    <text evidence="1">Accepts electrons from ETF and reduces ubiquinone.</text>
</comment>
<keyword evidence="1" id="KW-0274">FAD</keyword>
<keyword evidence="4" id="KW-1185">Reference proteome</keyword>
<dbReference type="Gene3D" id="3.30.9.90">
    <property type="match status" value="1"/>
</dbReference>
<name>A0A8H7CEZ6_9AGAR</name>
<dbReference type="GO" id="GO:0005743">
    <property type="term" value="C:mitochondrial inner membrane"/>
    <property type="evidence" value="ECO:0007669"/>
    <property type="project" value="TreeGrafter"/>
</dbReference>
<dbReference type="AlphaFoldDB" id="A0A8H7CEZ6"/>
<organism evidence="3 4">
    <name type="scientific">Mycena sanguinolenta</name>
    <dbReference type="NCBI Taxonomy" id="230812"/>
    <lineage>
        <taxon>Eukaryota</taxon>
        <taxon>Fungi</taxon>
        <taxon>Dikarya</taxon>
        <taxon>Basidiomycota</taxon>
        <taxon>Agaricomycotina</taxon>
        <taxon>Agaricomycetes</taxon>
        <taxon>Agaricomycetidae</taxon>
        <taxon>Agaricales</taxon>
        <taxon>Marasmiineae</taxon>
        <taxon>Mycenaceae</taxon>
        <taxon>Mycena</taxon>
    </lineage>
</organism>
<feature type="compositionally biased region" description="Low complexity" evidence="2">
    <location>
        <begin position="42"/>
        <end position="55"/>
    </location>
</feature>
<evidence type="ECO:0000313" key="4">
    <source>
        <dbReference type="Proteomes" id="UP000623467"/>
    </source>
</evidence>
<keyword evidence="1" id="KW-0408">Iron</keyword>
<sequence>MLLWADAEKDRHAVDVAFAALHSSVKFVSTTSPKTFSVNPQEESSSNSESTSEGEQGIISLSDYTSIFPSSAAHTDLYATRNVRHGFNTRAGMWGWVVYAGFDTMLNGRVPWTLRHHEDQNDFRLTDGGVQAHRVPPLSTDLISNVTLTGTNHQGKQFICGL</sequence>
<dbReference type="EMBL" id="JACAZH010000042">
    <property type="protein sequence ID" value="KAF7335184.1"/>
    <property type="molecule type" value="Genomic_DNA"/>
</dbReference>